<comment type="caution">
    <text evidence="3">The sequence shown here is derived from an EMBL/GenBank/DDBJ whole genome shotgun (WGS) entry which is preliminary data.</text>
</comment>
<keyword evidence="4" id="KW-1185">Reference proteome</keyword>
<feature type="transmembrane region" description="Helical" evidence="2">
    <location>
        <begin position="166"/>
        <end position="184"/>
    </location>
</feature>
<evidence type="ECO:0000313" key="4">
    <source>
        <dbReference type="Proteomes" id="UP001589532"/>
    </source>
</evidence>
<keyword evidence="2" id="KW-1133">Transmembrane helix</keyword>
<feature type="transmembrane region" description="Helical" evidence="2">
    <location>
        <begin position="34"/>
        <end position="52"/>
    </location>
</feature>
<feature type="transmembrane region" description="Helical" evidence="2">
    <location>
        <begin position="7"/>
        <end position="28"/>
    </location>
</feature>
<proteinExistence type="predicted"/>
<feature type="compositionally biased region" description="Polar residues" evidence="1">
    <location>
        <begin position="56"/>
        <end position="65"/>
    </location>
</feature>
<evidence type="ECO:0000313" key="3">
    <source>
        <dbReference type="EMBL" id="MFB9622762.1"/>
    </source>
</evidence>
<protein>
    <recommendedName>
        <fullName evidence="5">Transmembrane protein</fullName>
    </recommendedName>
</protein>
<evidence type="ECO:0008006" key="5">
    <source>
        <dbReference type="Google" id="ProtNLM"/>
    </source>
</evidence>
<keyword evidence="2" id="KW-0812">Transmembrane</keyword>
<sequence>MSKDRISLGLALFGLAGLCGLVAWFWWPDMLGKLALWFGAASFTWKGFRAFLGKTSPSRAPTTAQPDPPARPAFCTPGADGSLRSKGPSEAPSPPSVSRDGGVRDADASPPSVQTDHGVRQAVQDAAENTLHSMRRFWVVLTLVLLVPMTLAMAIGGIVMLCKGDVPMAGVIFAVAGFLVWYCCGPLRRFWKSGEVELDDLNEVVDGTDE</sequence>
<reference evidence="3 4" key="1">
    <citation type="submission" date="2024-09" db="EMBL/GenBank/DDBJ databases">
        <authorList>
            <person name="Sun Q."/>
            <person name="Mori K."/>
        </authorList>
    </citation>
    <scope>NUCLEOTIDE SEQUENCE [LARGE SCALE GENOMIC DNA]</scope>
    <source>
        <strain evidence="3 4">JCM 3143</strain>
    </source>
</reference>
<dbReference type="RefSeq" id="WP_344987519.1">
    <property type="nucleotide sequence ID" value="NZ_BAAAXV010000001.1"/>
</dbReference>
<organism evidence="3 4">
    <name type="scientific">Nonomuraea helvata</name>
    <dbReference type="NCBI Taxonomy" id="37484"/>
    <lineage>
        <taxon>Bacteria</taxon>
        <taxon>Bacillati</taxon>
        <taxon>Actinomycetota</taxon>
        <taxon>Actinomycetes</taxon>
        <taxon>Streptosporangiales</taxon>
        <taxon>Streptosporangiaceae</taxon>
        <taxon>Nonomuraea</taxon>
    </lineage>
</organism>
<gene>
    <name evidence="3" type="ORF">ACFFSA_06695</name>
</gene>
<dbReference type="EMBL" id="JBHMBW010000003">
    <property type="protein sequence ID" value="MFB9622762.1"/>
    <property type="molecule type" value="Genomic_DNA"/>
</dbReference>
<dbReference type="Proteomes" id="UP001589532">
    <property type="component" value="Unassembled WGS sequence"/>
</dbReference>
<name>A0ABV5RTK7_9ACTN</name>
<feature type="region of interest" description="Disordered" evidence="1">
    <location>
        <begin position="56"/>
        <end position="118"/>
    </location>
</feature>
<feature type="transmembrane region" description="Helical" evidence="2">
    <location>
        <begin position="137"/>
        <end position="160"/>
    </location>
</feature>
<accession>A0ABV5RTK7</accession>
<keyword evidence="2" id="KW-0472">Membrane</keyword>
<evidence type="ECO:0000256" key="1">
    <source>
        <dbReference type="SAM" id="MobiDB-lite"/>
    </source>
</evidence>
<evidence type="ECO:0000256" key="2">
    <source>
        <dbReference type="SAM" id="Phobius"/>
    </source>
</evidence>